<dbReference type="Proteomes" id="UP001291999">
    <property type="component" value="Unassembled WGS sequence"/>
</dbReference>
<proteinExistence type="predicted"/>
<reference evidence="3 4" key="1">
    <citation type="submission" date="2023-11" db="EMBL/GenBank/DDBJ databases">
        <title>Novel species in genus Nocardioides.</title>
        <authorList>
            <person name="Zhou H."/>
        </authorList>
    </citation>
    <scope>NUCLEOTIDE SEQUENCE [LARGE SCALE GENOMIC DNA]</scope>
    <source>
        <strain evidence="3 4">S-58</strain>
    </source>
</reference>
<comment type="caution">
    <text evidence="3">The sequence shown here is derived from an EMBL/GenBank/DDBJ whole genome shotgun (WGS) entry which is preliminary data.</text>
</comment>
<organism evidence="3 4">
    <name type="scientific">Nocardioides renjunii</name>
    <dbReference type="NCBI Taxonomy" id="3095075"/>
    <lineage>
        <taxon>Bacteria</taxon>
        <taxon>Bacillati</taxon>
        <taxon>Actinomycetota</taxon>
        <taxon>Actinomycetes</taxon>
        <taxon>Propionibacteriales</taxon>
        <taxon>Nocardioidaceae</taxon>
        <taxon>Nocardioides</taxon>
    </lineage>
</organism>
<dbReference type="Pfam" id="PF00501">
    <property type="entry name" value="AMP-binding"/>
    <property type="match status" value="1"/>
</dbReference>
<sequence>MAFIPQARASALPHGVRARLAPSARRRVRARAVEHGGDTAFLVGPVDALEARSWSQVEDAVERAAAGLVRSGLRPDQVVLSLLPAGHGVPELDVALRAVGAVVVHVSPEVGADELARRLAGADVRLVVCEDESELQRLVGLPLPSAMVFALGGGRGWDRLLELGAERLVMDPDAVDRADRVVDPAGTTARVLRSGAPLGRVADPDRAGELVPGDGVALLCGDLADPFVQQVRDAHLESGGALLHVAAPADLPAAMAAVRPSVLALGQDAVAAVPGLLATAAAGDHRRRRPGRARAADPATLRAWAGGNLASVVAADVPDVVRKAFTAGGARVSGTGAPALLPADLPVPPPVVLGDAADLPRRARREPAREFQLETERETAQPEPDESAFVLPSLSLIGGESFLDKLLLAKAREAAS</sequence>
<dbReference type="InterPro" id="IPR000873">
    <property type="entry name" value="AMP-dep_synth/lig_dom"/>
</dbReference>
<dbReference type="EMBL" id="JAXQPW010000006">
    <property type="protein sequence ID" value="MDZ5663206.1"/>
    <property type="molecule type" value="Genomic_DNA"/>
</dbReference>
<evidence type="ECO:0000259" key="2">
    <source>
        <dbReference type="Pfam" id="PF00501"/>
    </source>
</evidence>
<name>A0ABU5KEB5_9ACTN</name>
<feature type="domain" description="AMP-dependent synthetase/ligase" evidence="2">
    <location>
        <begin position="31"/>
        <end position="136"/>
    </location>
</feature>
<accession>A0ABU5KEB5</accession>
<feature type="region of interest" description="Disordered" evidence="1">
    <location>
        <begin position="356"/>
        <end position="386"/>
    </location>
</feature>
<gene>
    <name evidence="3" type="ORF">SFC79_15645</name>
</gene>
<dbReference type="Gene3D" id="3.40.50.980">
    <property type="match status" value="1"/>
</dbReference>
<dbReference type="RefSeq" id="WP_322425042.1">
    <property type="nucleotide sequence ID" value="NZ_JAXQPW010000006.1"/>
</dbReference>
<feature type="compositionally biased region" description="Basic and acidic residues" evidence="1">
    <location>
        <begin position="358"/>
        <end position="380"/>
    </location>
</feature>
<evidence type="ECO:0000256" key="1">
    <source>
        <dbReference type="SAM" id="MobiDB-lite"/>
    </source>
</evidence>
<evidence type="ECO:0000313" key="4">
    <source>
        <dbReference type="Proteomes" id="UP001291999"/>
    </source>
</evidence>
<dbReference type="SUPFAM" id="SSF56801">
    <property type="entry name" value="Acetyl-CoA synthetase-like"/>
    <property type="match status" value="1"/>
</dbReference>
<keyword evidence="4" id="KW-1185">Reference proteome</keyword>
<evidence type="ECO:0000313" key="3">
    <source>
        <dbReference type="EMBL" id="MDZ5663206.1"/>
    </source>
</evidence>
<protein>
    <submittedName>
        <fullName evidence="3">AMP-binding protein</fullName>
    </submittedName>
</protein>